<gene>
    <name evidence="6" type="ORF">SAMN04488109_4697</name>
</gene>
<dbReference type="STRING" id="947013.SAMN04488109_4697"/>
<dbReference type="AlphaFoldDB" id="A0A1M5UHE2"/>
<feature type="domain" description="Succinylglutamate desuccinylase/Aspartoacylase catalytic" evidence="5">
    <location>
        <begin position="45"/>
        <end position="224"/>
    </location>
</feature>
<dbReference type="Pfam" id="PF24827">
    <property type="entry name" value="AstE_AspA_cat"/>
    <property type="match status" value="1"/>
</dbReference>
<accession>A0A1M5UHE2</accession>
<name>A0A1M5UHE2_9BACT</name>
<dbReference type="PANTHER" id="PTHR37326">
    <property type="entry name" value="BLL3975 PROTEIN"/>
    <property type="match status" value="1"/>
</dbReference>
<keyword evidence="4" id="KW-0862">Zinc</keyword>
<dbReference type="InterPro" id="IPR055438">
    <property type="entry name" value="AstE_AspA_cat"/>
</dbReference>
<dbReference type="InterPro" id="IPR043795">
    <property type="entry name" value="N-alpha-Ac-DABA-like"/>
</dbReference>
<dbReference type="Proteomes" id="UP000184212">
    <property type="component" value="Unassembled WGS sequence"/>
</dbReference>
<proteinExistence type="predicted"/>
<evidence type="ECO:0000256" key="4">
    <source>
        <dbReference type="ARBA" id="ARBA00022833"/>
    </source>
</evidence>
<dbReference type="CDD" id="cd06251">
    <property type="entry name" value="M14_ASTE_ASPA-like"/>
    <property type="match status" value="1"/>
</dbReference>
<dbReference type="GO" id="GO:0016811">
    <property type="term" value="F:hydrolase activity, acting on carbon-nitrogen (but not peptide) bonds, in linear amides"/>
    <property type="evidence" value="ECO:0007669"/>
    <property type="project" value="InterPro"/>
</dbReference>
<reference evidence="6 7" key="1">
    <citation type="submission" date="2016-11" db="EMBL/GenBank/DDBJ databases">
        <authorList>
            <person name="Jaros S."/>
            <person name="Januszkiewicz K."/>
            <person name="Wedrychowicz H."/>
        </authorList>
    </citation>
    <scope>NUCLEOTIDE SEQUENCE [LARGE SCALE GENOMIC DNA]</scope>
    <source>
        <strain evidence="6 7">DSM 24574</strain>
    </source>
</reference>
<comment type="cofactor">
    <cofactor evidence="1">
        <name>Zn(2+)</name>
        <dbReference type="ChEBI" id="CHEBI:29105"/>
    </cofactor>
</comment>
<evidence type="ECO:0000256" key="2">
    <source>
        <dbReference type="ARBA" id="ARBA00022723"/>
    </source>
</evidence>
<dbReference type="PANTHER" id="PTHR37326:SF2">
    <property type="entry name" value="SUCCINYLGLUTAMATE DESUCCINYLASE_ASPARTOACYLASE FAMILY PROTEIN"/>
    <property type="match status" value="1"/>
</dbReference>
<dbReference type="PIRSF" id="PIRSF039012">
    <property type="entry name" value="ASP"/>
    <property type="match status" value="1"/>
</dbReference>
<dbReference type="Gene3D" id="3.40.630.10">
    <property type="entry name" value="Zn peptidases"/>
    <property type="match status" value="1"/>
</dbReference>
<evidence type="ECO:0000256" key="3">
    <source>
        <dbReference type="ARBA" id="ARBA00022801"/>
    </source>
</evidence>
<dbReference type="GO" id="GO:0016788">
    <property type="term" value="F:hydrolase activity, acting on ester bonds"/>
    <property type="evidence" value="ECO:0007669"/>
    <property type="project" value="InterPro"/>
</dbReference>
<dbReference type="InterPro" id="IPR053138">
    <property type="entry name" value="N-alpha-Ac-DABA_deacetylase"/>
</dbReference>
<keyword evidence="2" id="KW-0479">Metal-binding</keyword>
<evidence type="ECO:0000256" key="1">
    <source>
        <dbReference type="ARBA" id="ARBA00001947"/>
    </source>
</evidence>
<protein>
    <recommendedName>
        <fullName evidence="5">Succinylglutamate desuccinylase/Aspartoacylase catalytic domain-containing protein</fullName>
    </recommendedName>
</protein>
<organism evidence="6 7">
    <name type="scientific">Chryseolinea serpens</name>
    <dbReference type="NCBI Taxonomy" id="947013"/>
    <lineage>
        <taxon>Bacteria</taxon>
        <taxon>Pseudomonadati</taxon>
        <taxon>Bacteroidota</taxon>
        <taxon>Cytophagia</taxon>
        <taxon>Cytophagales</taxon>
        <taxon>Fulvivirgaceae</taxon>
        <taxon>Chryseolinea</taxon>
    </lineage>
</organism>
<keyword evidence="3" id="KW-0378">Hydrolase</keyword>
<dbReference type="EMBL" id="FQWQ01000003">
    <property type="protein sequence ID" value="SHH62434.1"/>
    <property type="molecule type" value="Genomic_DNA"/>
</dbReference>
<sequence>MRKIVIAGQEILPGEFKEIDINIARLPSHTVIDTPIYVSRGEEEGPVLALTAGMHGDEINGMEIVRRMLDSGLHKPKRGVTICMPIVNMYGFLNYSRDVPDGKDINRSFPGNKSGSLASRVAYHLMHDVIPLIDIGIDFHTGGAMRANYPQVRAVLRHETNLKLAEAFHAPFTIDAPYRPNSLRKEAARRGKYIIVYEGGESLRFDQQAIEIGIAGTLRVMKHLNMIDVAPEATDENRIVWNTSWIRAHHAGLFQPNVKCGQLVHKGEWVGTITDPFGEFKEEVMAPETAFVIGLNNIPVINAGDALMHLGMDNFCKLDQPAED</sequence>
<keyword evidence="7" id="KW-1185">Reference proteome</keyword>
<evidence type="ECO:0000313" key="6">
    <source>
        <dbReference type="EMBL" id="SHH62434.1"/>
    </source>
</evidence>
<dbReference type="OrthoDB" id="9782876at2"/>
<dbReference type="GO" id="GO:0046872">
    <property type="term" value="F:metal ion binding"/>
    <property type="evidence" value="ECO:0007669"/>
    <property type="project" value="UniProtKB-KW"/>
</dbReference>
<evidence type="ECO:0000313" key="7">
    <source>
        <dbReference type="Proteomes" id="UP000184212"/>
    </source>
</evidence>
<dbReference type="SUPFAM" id="SSF53187">
    <property type="entry name" value="Zn-dependent exopeptidases"/>
    <property type="match status" value="1"/>
</dbReference>
<evidence type="ECO:0000259" key="5">
    <source>
        <dbReference type="Pfam" id="PF24827"/>
    </source>
</evidence>
<dbReference type="RefSeq" id="WP_073138884.1">
    <property type="nucleotide sequence ID" value="NZ_FQWQ01000003.1"/>
</dbReference>